<dbReference type="GeneID" id="34219995"/>
<dbReference type="RefSeq" id="WP_038562789.1">
    <property type="nucleotide sequence ID" value="NZ_CP008876.1"/>
</dbReference>
<dbReference type="GO" id="GO:0005829">
    <property type="term" value="C:cytosol"/>
    <property type="evidence" value="ECO:0007669"/>
    <property type="project" value="TreeGrafter"/>
</dbReference>
<evidence type="ECO:0000313" key="2">
    <source>
        <dbReference type="Proteomes" id="UP000027980"/>
    </source>
</evidence>
<proteinExistence type="predicted"/>
<evidence type="ECO:0000313" key="1">
    <source>
        <dbReference type="EMBL" id="AIF67354.1"/>
    </source>
</evidence>
<accession>A0A075LLX9</accession>
<dbReference type="GO" id="GO:0000287">
    <property type="term" value="F:magnesium ion binding"/>
    <property type="evidence" value="ECO:0007669"/>
    <property type="project" value="TreeGrafter"/>
</dbReference>
<dbReference type="KEGG" id="tap:GZ22_12340"/>
<dbReference type="PANTHER" id="PTHR10000">
    <property type="entry name" value="PHOSPHOSERINE PHOSPHATASE"/>
    <property type="match status" value="1"/>
</dbReference>
<dbReference type="Pfam" id="PF08282">
    <property type="entry name" value="Hydrolase_3"/>
    <property type="match status" value="1"/>
</dbReference>
<dbReference type="InterPro" id="IPR006379">
    <property type="entry name" value="HAD-SF_hydro_IIB"/>
</dbReference>
<dbReference type="NCBIfam" id="TIGR01484">
    <property type="entry name" value="HAD-SF-IIB"/>
    <property type="match status" value="1"/>
</dbReference>
<dbReference type="GO" id="GO:0016791">
    <property type="term" value="F:phosphatase activity"/>
    <property type="evidence" value="ECO:0007669"/>
    <property type="project" value="TreeGrafter"/>
</dbReference>
<dbReference type="PANTHER" id="PTHR10000:SF53">
    <property type="entry name" value="5-AMINO-6-(5-PHOSPHO-D-RIBITYLAMINO)URACIL PHOSPHATASE YBJI-RELATED"/>
    <property type="match status" value="1"/>
</dbReference>
<dbReference type="AlphaFoldDB" id="A0A075LLX9"/>
<name>A0A075LLX9_9BACI</name>
<gene>
    <name evidence="1" type="ORF">GZ22_12340</name>
</gene>
<dbReference type="SUPFAM" id="SSF56784">
    <property type="entry name" value="HAD-like"/>
    <property type="match status" value="1"/>
</dbReference>
<dbReference type="Gene3D" id="3.30.1240.10">
    <property type="match status" value="1"/>
</dbReference>
<keyword evidence="1" id="KW-0378">Hydrolase</keyword>
<dbReference type="OrthoDB" id="1650327at2"/>
<dbReference type="Gene3D" id="3.40.50.1000">
    <property type="entry name" value="HAD superfamily/HAD-like"/>
    <property type="match status" value="1"/>
</dbReference>
<dbReference type="InterPro" id="IPR036412">
    <property type="entry name" value="HAD-like_sf"/>
</dbReference>
<dbReference type="Proteomes" id="UP000027980">
    <property type="component" value="Chromosome"/>
</dbReference>
<dbReference type="InterPro" id="IPR023214">
    <property type="entry name" value="HAD_sf"/>
</dbReference>
<dbReference type="HOGENOM" id="CLU_044146_4_0_9"/>
<dbReference type="EMBL" id="CP008876">
    <property type="protein sequence ID" value="AIF67354.1"/>
    <property type="molecule type" value="Genomic_DNA"/>
</dbReference>
<sequence>MNFIFDLDGTLCFKGRPVTKNIIDTLKELEQNGHQVIFASARPIRDLLPVIDEHFHSTTLIGGNGSLISSNGKVIFSKAFSSIQLAAMKNLIDIYNAAYLIDGEWNYAYTGDPEHPIRSNLDPNGLAEKVLLEDLGQVVKVLILHSADQEKIASEAEKLGLRVHRHRGEDIVDISPPGIDKWSAIQEIGIRENDYIAFGNDANDIEMFRNAKYAVMIGDHEELARYAHRAIPLDDVCEQSIVDCLKEFNDEQTNMALT</sequence>
<organism evidence="1 2">
    <name type="scientific">Terribacillus saccharophilus</name>
    <dbReference type="NCBI Taxonomy" id="361277"/>
    <lineage>
        <taxon>Bacteria</taxon>
        <taxon>Bacillati</taxon>
        <taxon>Bacillota</taxon>
        <taxon>Bacilli</taxon>
        <taxon>Bacillales</taxon>
        <taxon>Bacillaceae</taxon>
        <taxon>Terribacillus</taxon>
    </lineage>
</organism>
<protein>
    <submittedName>
        <fullName evidence="1">HAD family hydrolase</fullName>
    </submittedName>
</protein>
<reference evidence="1 2" key="1">
    <citation type="submission" date="2014-07" db="EMBL/GenBank/DDBJ databases">
        <title>Complete genome sequence of a moderately halophilic bacterium Terribacillus aidingensis MP602, isolated from Cryptomeria fortunei in Tianmu mountain in China.</title>
        <authorList>
            <person name="Wang Y."/>
            <person name="Lu P."/>
            <person name="Zhang L."/>
        </authorList>
    </citation>
    <scope>NUCLEOTIDE SEQUENCE [LARGE SCALE GENOMIC DNA]</scope>
    <source>
        <strain evidence="1 2">MP602</strain>
    </source>
</reference>